<dbReference type="InterPro" id="IPR036259">
    <property type="entry name" value="MFS_trans_sf"/>
</dbReference>
<organism evidence="2 3">
    <name type="scientific">Parageobacillus caldoxylosilyticus NBRC 107762</name>
    <dbReference type="NCBI Taxonomy" id="1220594"/>
    <lineage>
        <taxon>Bacteria</taxon>
        <taxon>Bacillati</taxon>
        <taxon>Bacillota</taxon>
        <taxon>Bacilli</taxon>
        <taxon>Bacillales</taxon>
        <taxon>Anoxybacillaceae</taxon>
        <taxon>Saccharococcus</taxon>
    </lineage>
</organism>
<dbReference type="EMBL" id="BAWO01000029">
    <property type="protein sequence ID" value="GAJ39890.1"/>
    <property type="molecule type" value="Genomic_DNA"/>
</dbReference>
<name>A0A023DF55_9BACL</name>
<accession>A0A023DF55</accession>
<keyword evidence="1" id="KW-0812">Transmembrane</keyword>
<feature type="transmembrane region" description="Helical" evidence="1">
    <location>
        <begin position="58"/>
        <end position="79"/>
    </location>
</feature>
<dbReference type="Proteomes" id="UP000023561">
    <property type="component" value="Unassembled WGS sequence"/>
</dbReference>
<feature type="transmembrane region" description="Helical" evidence="1">
    <location>
        <begin position="197"/>
        <end position="216"/>
    </location>
</feature>
<gene>
    <name evidence="2" type="ORF">GCA01S_029_00685</name>
</gene>
<keyword evidence="1" id="KW-0472">Membrane</keyword>
<feature type="transmembrane region" description="Helical" evidence="1">
    <location>
        <begin position="164"/>
        <end position="191"/>
    </location>
</feature>
<keyword evidence="1" id="KW-1133">Transmembrane helix</keyword>
<evidence type="ECO:0000256" key="1">
    <source>
        <dbReference type="SAM" id="Phobius"/>
    </source>
</evidence>
<dbReference type="SUPFAM" id="SSF103473">
    <property type="entry name" value="MFS general substrate transporter"/>
    <property type="match status" value="1"/>
</dbReference>
<feature type="transmembrane region" description="Helical" evidence="1">
    <location>
        <begin position="100"/>
        <end position="120"/>
    </location>
</feature>
<feature type="transmembrane region" description="Helical" evidence="1">
    <location>
        <begin position="132"/>
        <end position="152"/>
    </location>
</feature>
<keyword evidence="3" id="KW-1185">Reference proteome</keyword>
<sequence>MYYWFIIESRGRRYVVRMRKKTKKRSFLDSKYFSFMDTTYRLIKSSLLFWVYLFKHAIVLGFSISFCTLIDVVEEILGGNAQAIRQLFREKSKRYRNSKILSLLLIGLTIYFSAFVILPFPKGWSSAVVATIKFVCLYMLLLIWILFMYTSYTMVKLQLPAKQAALYGFYLMVKHFLRSFALLLVFLAIIWLSGYNAVFFLFFAPSIYVMCTRAIIGSIYRSDREQSSVFI</sequence>
<comment type="caution">
    <text evidence="2">The sequence shown here is derived from an EMBL/GenBank/DDBJ whole genome shotgun (WGS) entry which is preliminary data.</text>
</comment>
<proteinExistence type="predicted"/>
<evidence type="ECO:0000313" key="2">
    <source>
        <dbReference type="EMBL" id="GAJ39890.1"/>
    </source>
</evidence>
<evidence type="ECO:0008006" key="4">
    <source>
        <dbReference type="Google" id="ProtNLM"/>
    </source>
</evidence>
<dbReference type="AlphaFoldDB" id="A0A023DF55"/>
<protein>
    <recommendedName>
        <fullName evidence="4">DUF624 domain-containing protein</fullName>
    </recommendedName>
</protein>
<evidence type="ECO:0000313" key="3">
    <source>
        <dbReference type="Proteomes" id="UP000023561"/>
    </source>
</evidence>
<reference evidence="2 3" key="1">
    <citation type="submission" date="2014-04" db="EMBL/GenBank/DDBJ databases">
        <title>Whole genome shotgun sequence of Geobacillus caldoxylosilyticus NBRC 107762.</title>
        <authorList>
            <person name="Hosoyama A."/>
            <person name="Hosoyama Y."/>
            <person name="Katano-Makiyama Y."/>
            <person name="Tsuchikane K."/>
            <person name="Ohji S."/>
            <person name="Ichikawa N."/>
            <person name="Yamazoe A."/>
            <person name="Fujita N."/>
        </authorList>
    </citation>
    <scope>NUCLEOTIDE SEQUENCE [LARGE SCALE GENOMIC DNA]</scope>
    <source>
        <strain evidence="2 3">NBRC 107762</strain>
    </source>
</reference>